<dbReference type="InterPro" id="IPR050708">
    <property type="entry name" value="T6SS_VgrG/RHS"/>
</dbReference>
<accession>A0ABW8EEW2</accession>
<keyword evidence="5" id="KW-1185">Reference proteome</keyword>
<dbReference type="Gene3D" id="2.180.10.10">
    <property type="entry name" value="RHS repeat-associated core"/>
    <property type="match status" value="1"/>
</dbReference>
<evidence type="ECO:0000256" key="2">
    <source>
        <dbReference type="SAM" id="MobiDB-lite"/>
    </source>
</evidence>
<sequence>MRATAPGLPPYDAVGNRKTETKRKTASGPAADIVRTYQAPTPGKHDLPKVTQTGVDPHEELFTYDAAGNTKTRKTGADTETQYLEWDAEGHLKTLNQGTSGNSFVYDTTGQRLLRKDSKGTTLYLPGGNELRLDKAGTVSGTRYYGGVAMREGGKLTYLFADHHGTGTLQVIGDAAQTVTRRKTNIFGEARGPQPASWAGDKGFVGGTKDTDTGLKHLGAREYDPLTGRFISVDPIMDLSSSQQMHGYVRPVGPDRDGLPERPLRRPLRPARRQEAGHGQNPQEGNNGRLQQPQRLPAADAAGGRLRPHDPAAQGEEAGLHPAVHPALPQADRQIRPRIL</sequence>
<proteinExistence type="predicted"/>
<dbReference type="InterPro" id="IPR056823">
    <property type="entry name" value="TEN-like_YD-shell"/>
</dbReference>
<evidence type="ECO:0000259" key="3">
    <source>
        <dbReference type="Pfam" id="PF25023"/>
    </source>
</evidence>
<keyword evidence="1" id="KW-0677">Repeat</keyword>
<dbReference type="EMBL" id="JBIUYY010000004">
    <property type="protein sequence ID" value="MFJ2821774.1"/>
    <property type="molecule type" value="Genomic_DNA"/>
</dbReference>
<dbReference type="NCBIfam" id="TIGR03696">
    <property type="entry name" value="Rhs_assc_core"/>
    <property type="match status" value="1"/>
</dbReference>
<dbReference type="Proteomes" id="UP001617351">
    <property type="component" value="Unassembled WGS sequence"/>
</dbReference>
<evidence type="ECO:0000256" key="1">
    <source>
        <dbReference type="ARBA" id="ARBA00022737"/>
    </source>
</evidence>
<dbReference type="PANTHER" id="PTHR32305">
    <property type="match status" value="1"/>
</dbReference>
<gene>
    <name evidence="4" type="ORF">ACIO7M_11725</name>
</gene>
<protein>
    <submittedName>
        <fullName evidence="4">RHS repeat domain-containing protein</fullName>
    </submittedName>
</protein>
<comment type="caution">
    <text evidence="4">The sequence shown here is derived from an EMBL/GenBank/DDBJ whole genome shotgun (WGS) entry which is preliminary data.</text>
</comment>
<name>A0ABW8EEW2_STRT5</name>
<feature type="compositionally biased region" description="Polar residues" evidence="2">
    <location>
        <begin position="280"/>
        <end position="294"/>
    </location>
</feature>
<feature type="region of interest" description="Disordered" evidence="2">
    <location>
        <begin position="270"/>
        <end position="340"/>
    </location>
</feature>
<dbReference type="InterPro" id="IPR022385">
    <property type="entry name" value="Rhs_assc_core"/>
</dbReference>
<dbReference type="RefSeq" id="WP_402379951.1">
    <property type="nucleotide sequence ID" value="NZ_JBIUYY010000004.1"/>
</dbReference>
<reference evidence="4 5" key="1">
    <citation type="submission" date="2024-10" db="EMBL/GenBank/DDBJ databases">
        <title>The Natural Products Discovery Center: Release of the First 8490 Sequenced Strains for Exploring Actinobacteria Biosynthetic Diversity.</title>
        <authorList>
            <person name="Kalkreuter E."/>
            <person name="Kautsar S.A."/>
            <person name="Yang D."/>
            <person name="Bader C.D."/>
            <person name="Teijaro C.N."/>
            <person name="Fluegel L."/>
            <person name="Davis C.M."/>
            <person name="Simpson J.R."/>
            <person name="Lauterbach L."/>
            <person name="Steele A.D."/>
            <person name="Gui C."/>
            <person name="Meng S."/>
            <person name="Li G."/>
            <person name="Viehrig K."/>
            <person name="Ye F."/>
            <person name="Su P."/>
            <person name="Kiefer A.F."/>
            <person name="Nichols A."/>
            <person name="Cepeda A.J."/>
            <person name="Yan W."/>
            <person name="Fan B."/>
            <person name="Jiang Y."/>
            <person name="Adhikari A."/>
            <person name="Zheng C.-J."/>
            <person name="Schuster L."/>
            <person name="Cowan T.M."/>
            <person name="Smanski M.J."/>
            <person name="Chevrette M.G."/>
            <person name="De Carvalho L.P.S."/>
            <person name="Shen B."/>
        </authorList>
    </citation>
    <scope>NUCLEOTIDE SEQUENCE [LARGE SCALE GENOMIC DNA]</scope>
    <source>
        <strain evidence="4 5">NPDC087220</strain>
    </source>
</reference>
<feature type="domain" description="Teneurin-like YD-shell" evidence="3">
    <location>
        <begin position="62"/>
        <end position="234"/>
    </location>
</feature>
<dbReference type="PANTHER" id="PTHR32305:SF17">
    <property type="entry name" value="TRNA NUCLEASE WAPA"/>
    <property type="match status" value="1"/>
</dbReference>
<evidence type="ECO:0000313" key="5">
    <source>
        <dbReference type="Proteomes" id="UP001617351"/>
    </source>
</evidence>
<organism evidence="4 5">
    <name type="scientific">Streptomyces toxytricini</name>
    <name type="common">Actinomyces toxytricini</name>
    <dbReference type="NCBI Taxonomy" id="67369"/>
    <lineage>
        <taxon>Bacteria</taxon>
        <taxon>Bacillati</taxon>
        <taxon>Actinomycetota</taxon>
        <taxon>Actinomycetes</taxon>
        <taxon>Kitasatosporales</taxon>
        <taxon>Streptomycetaceae</taxon>
        <taxon>Streptomyces</taxon>
    </lineage>
</organism>
<dbReference type="Pfam" id="PF25023">
    <property type="entry name" value="TEN_YD-shell"/>
    <property type="match status" value="1"/>
</dbReference>
<evidence type="ECO:0000313" key="4">
    <source>
        <dbReference type="EMBL" id="MFJ2821774.1"/>
    </source>
</evidence>
<feature type="region of interest" description="Disordered" evidence="2">
    <location>
        <begin position="1"/>
        <end position="52"/>
    </location>
</feature>